<dbReference type="PANTHER" id="PTHR11690">
    <property type="entry name" value="AMILORIDE-SENSITIVE SODIUM CHANNEL-RELATED"/>
    <property type="match status" value="1"/>
</dbReference>
<evidence type="ECO:0000256" key="11">
    <source>
        <dbReference type="ARBA" id="ARBA00023303"/>
    </source>
</evidence>
<evidence type="ECO:0000313" key="14">
    <source>
        <dbReference type="EMBL" id="GBL82084.1"/>
    </source>
</evidence>
<dbReference type="OrthoDB" id="6421178at2759"/>
<evidence type="ECO:0000256" key="8">
    <source>
        <dbReference type="ARBA" id="ARBA00023065"/>
    </source>
</evidence>
<proteinExistence type="inferred from homology"/>
<evidence type="ECO:0000256" key="12">
    <source>
        <dbReference type="RuleBase" id="RU000679"/>
    </source>
</evidence>
<evidence type="ECO:0000313" key="15">
    <source>
        <dbReference type="Proteomes" id="UP000499080"/>
    </source>
</evidence>
<comment type="subcellular location">
    <subcellularLocation>
        <location evidence="1">Membrane</location>
        <topology evidence="1">Multi-pass membrane protein</topology>
    </subcellularLocation>
</comment>
<name>A0A4Y2ASX7_ARAVE</name>
<comment type="similarity">
    <text evidence="2 12">Belongs to the amiloride-sensitive sodium channel (TC 1.A.6) family.</text>
</comment>
<evidence type="ECO:0000256" key="4">
    <source>
        <dbReference type="ARBA" id="ARBA00022461"/>
    </source>
</evidence>
<accession>A0A4Y2ASX7</accession>
<keyword evidence="10 12" id="KW-0739">Sodium transport</keyword>
<keyword evidence="3 12" id="KW-0813">Transport</keyword>
<keyword evidence="4 12" id="KW-0894">Sodium channel</keyword>
<dbReference type="Gene3D" id="2.60.470.10">
    <property type="entry name" value="Acid-sensing ion channels like domains"/>
    <property type="match status" value="1"/>
</dbReference>
<gene>
    <name evidence="14" type="primary">mec-10_0</name>
    <name evidence="14" type="ORF">AVEN_50643_1</name>
</gene>
<evidence type="ECO:0000256" key="3">
    <source>
        <dbReference type="ARBA" id="ARBA00022448"/>
    </source>
</evidence>
<dbReference type="PRINTS" id="PR01078">
    <property type="entry name" value="AMINACHANNEL"/>
</dbReference>
<reference evidence="14 15" key="1">
    <citation type="journal article" date="2019" name="Sci. Rep.">
        <title>Orb-weaving spider Araneus ventricosus genome elucidates the spidroin gene catalogue.</title>
        <authorList>
            <person name="Kono N."/>
            <person name="Nakamura H."/>
            <person name="Ohtoshi R."/>
            <person name="Moran D.A.P."/>
            <person name="Shinohara A."/>
            <person name="Yoshida Y."/>
            <person name="Fujiwara M."/>
            <person name="Mori M."/>
            <person name="Tomita M."/>
            <person name="Arakawa K."/>
        </authorList>
    </citation>
    <scope>NUCLEOTIDE SEQUENCE [LARGE SCALE GENOMIC DNA]</scope>
</reference>
<feature type="transmembrane region" description="Helical" evidence="13">
    <location>
        <begin position="393"/>
        <end position="415"/>
    </location>
</feature>
<comment type="caution">
    <text evidence="14">The sequence shown here is derived from an EMBL/GenBank/DDBJ whole genome shotgun (WGS) entry which is preliminary data.</text>
</comment>
<dbReference type="GO" id="GO:0005886">
    <property type="term" value="C:plasma membrane"/>
    <property type="evidence" value="ECO:0007669"/>
    <property type="project" value="TreeGrafter"/>
</dbReference>
<organism evidence="14 15">
    <name type="scientific">Araneus ventricosus</name>
    <name type="common">Orbweaver spider</name>
    <name type="synonym">Epeira ventricosa</name>
    <dbReference type="NCBI Taxonomy" id="182803"/>
    <lineage>
        <taxon>Eukaryota</taxon>
        <taxon>Metazoa</taxon>
        <taxon>Ecdysozoa</taxon>
        <taxon>Arthropoda</taxon>
        <taxon>Chelicerata</taxon>
        <taxon>Arachnida</taxon>
        <taxon>Araneae</taxon>
        <taxon>Araneomorphae</taxon>
        <taxon>Entelegynae</taxon>
        <taxon>Araneoidea</taxon>
        <taxon>Araneidae</taxon>
        <taxon>Araneus</taxon>
    </lineage>
</organism>
<dbReference type="Gene3D" id="1.10.287.770">
    <property type="entry name" value="YojJ-like"/>
    <property type="match status" value="1"/>
</dbReference>
<evidence type="ECO:0000256" key="10">
    <source>
        <dbReference type="ARBA" id="ARBA00023201"/>
    </source>
</evidence>
<dbReference type="EMBL" id="BGPR01000027">
    <property type="protein sequence ID" value="GBL82084.1"/>
    <property type="molecule type" value="Genomic_DNA"/>
</dbReference>
<evidence type="ECO:0000256" key="13">
    <source>
        <dbReference type="SAM" id="Phobius"/>
    </source>
</evidence>
<evidence type="ECO:0000256" key="2">
    <source>
        <dbReference type="ARBA" id="ARBA00007193"/>
    </source>
</evidence>
<keyword evidence="15" id="KW-1185">Reference proteome</keyword>
<dbReference type="Pfam" id="PF00858">
    <property type="entry name" value="ASC"/>
    <property type="match status" value="1"/>
</dbReference>
<keyword evidence="8 12" id="KW-0406">Ion transport</keyword>
<dbReference type="InterPro" id="IPR001873">
    <property type="entry name" value="ENaC"/>
</dbReference>
<dbReference type="GO" id="GO:0015280">
    <property type="term" value="F:ligand-gated sodium channel activity"/>
    <property type="evidence" value="ECO:0007669"/>
    <property type="project" value="TreeGrafter"/>
</dbReference>
<keyword evidence="11 12" id="KW-0407">Ion channel</keyword>
<protein>
    <submittedName>
        <fullName evidence="14">Degenerin mec-10</fullName>
    </submittedName>
</protein>
<keyword evidence="7" id="KW-0915">Sodium</keyword>
<dbReference type="Proteomes" id="UP000499080">
    <property type="component" value="Unassembled WGS sequence"/>
</dbReference>
<keyword evidence="6 13" id="KW-1133">Transmembrane helix</keyword>
<evidence type="ECO:0000256" key="6">
    <source>
        <dbReference type="ARBA" id="ARBA00022989"/>
    </source>
</evidence>
<sequence>MLILVAALVGCGYNIHEFVDLYFKYPITVNLQVQQRKSVDFPAVTICNLNRIKLKYKDCVVDPSNSRMCPNTGESRIGFHMSELHAFRICSKQFREQQKQDDAVIQFLKKYSELEVGYRKHFSYSSKELILNCSFNGKSCNRYPFKKTANIRYGNCFIFNKFSMSSKGAALVASTGSSNGLELILNAEADTYLPISHTLGMRVVIHHPSEGPNPEEDGMNIVPGYETHISLQQTEILRLPAPYKDKCIAYEEKKSQKECMVTCLQRHNYAKCGCLDPLFKGMNGIALCNLTNSTQVCCLHHVTHQLNNNIGKDCECSDPCISSNYKVIKSISFWPSKASFSQTYEKFNHESLDKYRKSHAKVHIFFPSLEKTVYQQKPFFLESEIYSNLGGELGLWLGLSLIALFEIVEMMLFYANRIICNHT</sequence>
<evidence type="ECO:0000256" key="1">
    <source>
        <dbReference type="ARBA" id="ARBA00004141"/>
    </source>
</evidence>
<keyword evidence="5 12" id="KW-0812">Transmembrane</keyword>
<dbReference type="AlphaFoldDB" id="A0A4Y2ASX7"/>
<evidence type="ECO:0000256" key="7">
    <source>
        <dbReference type="ARBA" id="ARBA00023053"/>
    </source>
</evidence>
<keyword evidence="9 13" id="KW-0472">Membrane</keyword>
<evidence type="ECO:0000256" key="5">
    <source>
        <dbReference type="ARBA" id="ARBA00022692"/>
    </source>
</evidence>
<evidence type="ECO:0000256" key="9">
    <source>
        <dbReference type="ARBA" id="ARBA00023136"/>
    </source>
</evidence>
<dbReference type="PANTHER" id="PTHR11690:SF248">
    <property type="entry name" value="PICKPOCKET 17, ISOFORM A"/>
    <property type="match status" value="1"/>
</dbReference>